<keyword evidence="4 6" id="KW-1133">Transmembrane helix</keyword>
<evidence type="ECO:0000313" key="8">
    <source>
        <dbReference type="Proteomes" id="UP001595990"/>
    </source>
</evidence>
<evidence type="ECO:0008006" key="9">
    <source>
        <dbReference type="Google" id="ProtNLM"/>
    </source>
</evidence>
<feature type="transmembrane region" description="Helical" evidence="6">
    <location>
        <begin position="33"/>
        <end position="51"/>
    </location>
</feature>
<keyword evidence="8" id="KW-1185">Reference proteome</keyword>
<reference evidence="8" key="1">
    <citation type="journal article" date="2019" name="Int. J. Syst. Evol. Microbiol.">
        <title>The Global Catalogue of Microorganisms (GCM) 10K type strain sequencing project: providing services to taxonomists for standard genome sequencing and annotation.</title>
        <authorList>
            <consortium name="The Broad Institute Genomics Platform"/>
            <consortium name="The Broad Institute Genome Sequencing Center for Infectious Disease"/>
            <person name="Wu L."/>
            <person name="Ma J."/>
        </authorList>
    </citation>
    <scope>NUCLEOTIDE SEQUENCE [LARGE SCALE GENOMIC DNA]</scope>
    <source>
        <strain evidence="8">CECT 8064</strain>
    </source>
</reference>
<protein>
    <recommendedName>
        <fullName evidence="9">Hydrogenase-4 component E</fullName>
    </recommendedName>
</protein>
<dbReference type="InterPro" id="IPR038730">
    <property type="entry name" value="HyfE-like"/>
</dbReference>
<evidence type="ECO:0000256" key="1">
    <source>
        <dbReference type="ARBA" id="ARBA00004651"/>
    </source>
</evidence>
<keyword evidence="5 6" id="KW-0472">Membrane</keyword>
<organism evidence="7 8">
    <name type="scientific">Streptomyces ehimensis</name>
    <dbReference type="NCBI Taxonomy" id="68195"/>
    <lineage>
        <taxon>Bacteria</taxon>
        <taxon>Bacillati</taxon>
        <taxon>Actinomycetota</taxon>
        <taxon>Actinomycetes</taxon>
        <taxon>Kitasatosporales</taxon>
        <taxon>Streptomycetaceae</taxon>
        <taxon>Streptomyces</taxon>
    </lineage>
</organism>
<gene>
    <name evidence="7" type="ORF">ACFPEN_22020</name>
</gene>
<dbReference type="RefSeq" id="WP_417923330.1">
    <property type="nucleotide sequence ID" value="NZ_JBHSFS010000010.1"/>
</dbReference>
<evidence type="ECO:0000313" key="7">
    <source>
        <dbReference type="EMBL" id="MFC4515616.1"/>
    </source>
</evidence>
<dbReference type="PANTHER" id="PTHR38601:SF1">
    <property type="entry name" value="HYDROGENASE-4 COMPONENT E"/>
    <property type="match status" value="1"/>
</dbReference>
<feature type="transmembrane region" description="Helical" evidence="6">
    <location>
        <begin position="209"/>
        <end position="229"/>
    </location>
</feature>
<dbReference type="EMBL" id="JBHSFS010000010">
    <property type="protein sequence ID" value="MFC4515616.1"/>
    <property type="molecule type" value="Genomic_DNA"/>
</dbReference>
<evidence type="ECO:0000256" key="2">
    <source>
        <dbReference type="ARBA" id="ARBA00022475"/>
    </source>
</evidence>
<accession>A0ABV9BNB6</accession>
<evidence type="ECO:0000256" key="6">
    <source>
        <dbReference type="SAM" id="Phobius"/>
    </source>
</evidence>
<comment type="subcellular location">
    <subcellularLocation>
        <location evidence="1">Cell membrane</location>
        <topology evidence="1">Multi-pass membrane protein</topology>
    </subcellularLocation>
</comment>
<dbReference type="Proteomes" id="UP001595990">
    <property type="component" value="Unassembled WGS sequence"/>
</dbReference>
<keyword evidence="3 6" id="KW-0812">Transmembrane</keyword>
<feature type="transmembrane region" description="Helical" evidence="6">
    <location>
        <begin position="183"/>
        <end position="203"/>
    </location>
</feature>
<name>A0ABV9BNB6_9ACTN</name>
<feature type="transmembrane region" description="Helical" evidence="6">
    <location>
        <begin position="6"/>
        <end position="26"/>
    </location>
</feature>
<evidence type="ECO:0000256" key="4">
    <source>
        <dbReference type="ARBA" id="ARBA00022989"/>
    </source>
</evidence>
<feature type="transmembrane region" description="Helical" evidence="6">
    <location>
        <begin position="158"/>
        <end position="176"/>
    </location>
</feature>
<feature type="transmembrane region" description="Helical" evidence="6">
    <location>
        <begin position="126"/>
        <end position="146"/>
    </location>
</feature>
<dbReference type="PANTHER" id="PTHR38601">
    <property type="entry name" value="HYDROGENASE-4 COMPONENT E"/>
    <property type="match status" value="1"/>
</dbReference>
<evidence type="ECO:0000256" key="3">
    <source>
        <dbReference type="ARBA" id="ARBA00022692"/>
    </source>
</evidence>
<proteinExistence type="predicted"/>
<comment type="caution">
    <text evidence="7">The sequence shown here is derived from an EMBL/GenBank/DDBJ whole genome shotgun (WGS) entry which is preliminary data.</text>
</comment>
<keyword evidence="2" id="KW-1003">Cell membrane</keyword>
<feature type="transmembrane region" description="Helical" evidence="6">
    <location>
        <begin position="57"/>
        <end position="78"/>
    </location>
</feature>
<sequence>MPGTLHAQLLDLVCGAFLLAAVVVLWLRQLASIVRVFALQGVALAGIAALLDGHGSRWELLAVAVGIGLLRAGLLPLLMRRALTAVATGPAPLTGGPAGGTAGGAGGGAGHHYAEDVSEARETQPLVNVAASLLSAALLTLLAYAVARPLVALHPTPATRALPVGLAVVLIGFFVLVTRRRALAQVVGFLLLDNGITATAFLAASGVPLIVELGVSFDVLLAVLVLGILTTRMRAAFGGTGIDDLRELCDR</sequence>
<evidence type="ECO:0000256" key="5">
    <source>
        <dbReference type="ARBA" id="ARBA00023136"/>
    </source>
</evidence>